<feature type="region of interest" description="Disordered" evidence="1">
    <location>
        <begin position="48"/>
        <end position="100"/>
    </location>
</feature>
<accession>A0A0B7FVX4</accession>
<name>A0A0B7FVX4_THACB</name>
<evidence type="ECO:0000256" key="1">
    <source>
        <dbReference type="SAM" id="MobiDB-lite"/>
    </source>
</evidence>
<feature type="compositionally biased region" description="Polar residues" evidence="1">
    <location>
        <begin position="75"/>
        <end position="85"/>
    </location>
</feature>
<evidence type="ECO:0000313" key="3">
    <source>
        <dbReference type="Proteomes" id="UP000059188"/>
    </source>
</evidence>
<dbReference type="AlphaFoldDB" id="A0A0B7FVX4"/>
<dbReference type="EMBL" id="LN679568">
    <property type="protein sequence ID" value="CEL60403.1"/>
    <property type="molecule type" value="Genomic_DNA"/>
</dbReference>
<evidence type="ECO:0000313" key="2">
    <source>
        <dbReference type="EMBL" id="CEL60403.1"/>
    </source>
</evidence>
<protein>
    <submittedName>
        <fullName evidence="2">Uncharacterized protein</fullName>
    </submittedName>
</protein>
<reference evidence="2 3" key="1">
    <citation type="submission" date="2014-11" db="EMBL/GenBank/DDBJ databases">
        <authorList>
            <person name="Wibberg Daniel"/>
        </authorList>
    </citation>
    <scope>NUCLEOTIDE SEQUENCE [LARGE SCALE GENOMIC DNA]</scope>
    <source>
        <strain evidence="2">Rhizoctonia solani AG1-IB 7/3/14</strain>
    </source>
</reference>
<sequence length="100" mass="10350">MSPEPTEPNHDENKKLSLAALADAADALAKAAATLATAARAATEAFSVQAAPTPETHEDQGINLGKGSDIRETEITNLVDTNQRPNVDAAAADNKDVASR</sequence>
<dbReference type="OrthoDB" id="3224519at2759"/>
<keyword evidence="3" id="KW-1185">Reference proteome</keyword>
<dbReference type="Proteomes" id="UP000059188">
    <property type="component" value="Unassembled WGS sequence"/>
</dbReference>
<gene>
    <name evidence="2" type="ORF">RSOLAG1IB_12352</name>
</gene>
<proteinExistence type="predicted"/>
<organism evidence="2 3">
    <name type="scientific">Thanatephorus cucumeris (strain AG1-IB / isolate 7/3/14)</name>
    <name type="common">Lettuce bottom rot fungus</name>
    <name type="synonym">Rhizoctonia solani</name>
    <dbReference type="NCBI Taxonomy" id="1108050"/>
    <lineage>
        <taxon>Eukaryota</taxon>
        <taxon>Fungi</taxon>
        <taxon>Dikarya</taxon>
        <taxon>Basidiomycota</taxon>
        <taxon>Agaricomycotina</taxon>
        <taxon>Agaricomycetes</taxon>
        <taxon>Cantharellales</taxon>
        <taxon>Ceratobasidiaceae</taxon>
        <taxon>Rhizoctonia</taxon>
        <taxon>Rhizoctonia solani AG-1</taxon>
    </lineage>
</organism>